<name>A0A5B7IZR7_PORTR</name>
<dbReference type="Proteomes" id="UP000324222">
    <property type="component" value="Unassembled WGS sequence"/>
</dbReference>
<accession>A0A5B7IZR7</accession>
<reference evidence="1 2" key="1">
    <citation type="submission" date="2019-05" db="EMBL/GenBank/DDBJ databases">
        <title>Another draft genome of Portunus trituberculatus and its Hox gene families provides insights of decapod evolution.</title>
        <authorList>
            <person name="Jeong J.-H."/>
            <person name="Song I."/>
            <person name="Kim S."/>
            <person name="Choi T."/>
            <person name="Kim D."/>
            <person name="Ryu S."/>
            <person name="Kim W."/>
        </authorList>
    </citation>
    <scope>NUCLEOTIDE SEQUENCE [LARGE SCALE GENOMIC DNA]</scope>
    <source>
        <tissue evidence="1">Muscle</tissue>
    </source>
</reference>
<evidence type="ECO:0000313" key="1">
    <source>
        <dbReference type="EMBL" id="MPC87799.1"/>
    </source>
</evidence>
<proteinExistence type="predicted"/>
<comment type="caution">
    <text evidence="1">The sequence shown here is derived from an EMBL/GenBank/DDBJ whole genome shotgun (WGS) entry which is preliminary data.</text>
</comment>
<gene>
    <name evidence="1" type="ORF">E2C01_082673</name>
</gene>
<organism evidence="1 2">
    <name type="scientific">Portunus trituberculatus</name>
    <name type="common">Swimming crab</name>
    <name type="synonym">Neptunus trituberculatus</name>
    <dbReference type="NCBI Taxonomy" id="210409"/>
    <lineage>
        <taxon>Eukaryota</taxon>
        <taxon>Metazoa</taxon>
        <taxon>Ecdysozoa</taxon>
        <taxon>Arthropoda</taxon>
        <taxon>Crustacea</taxon>
        <taxon>Multicrustacea</taxon>
        <taxon>Malacostraca</taxon>
        <taxon>Eumalacostraca</taxon>
        <taxon>Eucarida</taxon>
        <taxon>Decapoda</taxon>
        <taxon>Pleocyemata</taxon>
        <taxon>Brachyura</taxon>
        <taxon>Eubrachyura</taxon>
        <taxon>Portunoidea</taxon>
        <taxon>Portunidae</taxon>
        <taxon>Portuninae</taxon>
        <taxon>Portunus</taxon>
    </lineage>
</organism>
<evidence type="ECO:0000313" key="2">
    <source>
        <dbReference type="Proteomes" id="UP000324222"/>
    </source>
</evidence>
<sequence>MRSSTEEYNRIEFSVTYTQTTTRSTLKLPCYSYVIPTLISSRFALPPVVSPSLLSCFGLSLPHPLSHQRRPHTSLQFSFRINSLDRTPSLAHPSS</sequence>
<protein>
    <submittedName>
        <fullName evidence="1">Uncharacterized protein</fullName>
    </submittedName>
</protein>
<keyword evidence="2" id="KW-1185">Reference proteome</keyword>
<dbReference type="AlphaFoldDB" id="A0A5B7IZR7"/>
<dbReference type="EMBL" id="VSRR010075627">
    <property type="protein sequence ID" value="MPC87799.1"/>
    <property type="molecule type" value="Genomic_DNA"/>
</dbReference>